<dbReference type="OrthoDB" id="10264707at2759"/>
<dbReference type="SUPFAM" id="SSF55729">
    <property type="entry name" value="Acyl-CoA N-acyltransferases (Nat)"/>
    <property type="match status" value="1"/>
</dbReference>
<dbReference type="GeneID" id="11531119"/>
<dbReference type="RefSeq" id="XP_003685193.1">
    <property type="nucleotide sequence ID" value="XM_003685145.1"/>
</dbReference>
<dbReference type="AlphaFoldDB" id="G8BSD8"/>
<dbReference type="eggNOG" id="ENOG502QRFX">
    <property type="taxonomic scope" value="Eukaryota"/>
</dbReference>
<protein>
    <recommendedName>
        <fullName evidence="3">N-acetyltransferase domain-containing protein</fullName>
    </recommendedName>
</protein>
<reference evidence="1 2" key="1">
    <citation type="journal article" date="2011" name="Proc. Natl. Acad. Sci. U.S.A.">
        <title>Evolutionary erosion of yeast sex chromosomes by mating-type switching accidents.</title>
        <authorList>
            <person name="Gordon J.L."/>
            <person name="Armisen D."/>
            <person name="Proux-Wera E."/>
            <person name="Oheigeartaigh S.S."/>
            <person name="Byrne K.P."/>
            <person name="Wolfe K.H."/>
        </authorList>
    </citation>
    <scope>NUCLEOTIDE SEQUENCE [LARGE SCALE GENOMIC DNA]</scope>
    <source>
        <strain evidence="2">ATCC 24235 / CBS 4417 / NBRC 1672 / NRRL Y-8282 / UCD 70-5</strain>
    </source>
</reference>
<dbReference type="GO" id="GO:0005634">
    <property type="term" value="C:nucleus"/>
    <property type="evidence" value="ECO:0007669"/>
    <property type="project" value="TreeGrafter"/>
</dbReference>
<dbReference type="Proteomes" id="UP000005666">
    <property type="component" value="Chromosome 4"/>
</dbReference>
<dbReference type="Gene3D" id="3.40.630.30">
    <property type="match status" value="1"/>
</dbReference>
<evidence type="ECO:0000313" key="2">
    <source>
        <dbReference type="Proteomes" id="UP000005666"/>
    </source>
</evidence>
<dbReference type="STRING" id="1071381.G8BSD8"/>
<dbReference type="InterPro" id="IPR016181">
    <property type="entry name" value="Acyl_CoA_acyltransferase"/>
</dbReference>
<dbReference type="OMA" id="PRCSHNC"/>
<name>G8BSD8_TETPH</name>
<dbReference type="PANTHER" id="PTHR43138">
    <property type="entry name" value="ACETYLTRANSFERASE, GNAT FAMILY"/>
    <property type="match status" value="1"/>
</dbReference>
<accession>G8BSD8</accession>
<sequence length="235" mass="27178">MSTSQLRNGPSLFEPIVPSIEPLQFKLKIDSDKAVTAFPIYNAGEIPESLLDFMHNMFNEEILRGDTYPYFNVLTKEEFVNYWFSSFTAILLNTDNTSLLVDLVANKSEKDVTYWNEMLLGTFYIKPNYSGRCSHNCNAGFLVNYHQRGQKIGYRLGQIYLQWGHLLGYKYSIFNLVFVTNVGSWKIWDKLEFDRIGLVPRAAILKGYDEPVDAIIYGRDLTSVKEELLNDFYKV</sequence>
<dbReference type="PANTHER" id="PTHR43138:SF1">
    <property type="entry name" value="N-ACETYLTRANSFERASE ACA1"/>
    <property type="match status" value="1"/>
</dbReference>
<dbReference type="EMBL" id="HE612859">
    <property type="protein sequence ID" value="CCE62759.1"/>
    <property type="molecule type" value="Genomic_DNA"/>
</dbReference>
<proteinExistence type="predicted"/>
<evidence type="ECO:0008006" key="3">
    <source>
        <dbReference type="Google" id="ProtNLM"/>
    </source>
</evidence>
<organism evidence="1 2">
    <name type="scientific">Tetrapisispora phaffii (strain ATCC 24235 / CBS 4417 / NBRC 1672 / NRRL Y-8282 / UCD 70-5)</name>
    <name type="common">Yeast</name>
    <name type="synonym">Fabospora phaffii</name>
    <dbReference type="NCBI Taxonomy" id="1071381"/>
    <lineage>
        <taxon>Eukaryota</taxon>
        <taxon>Fungi</taxon>
        <taxon>Dikarya</taxon>
        <taxon>Ascomycota</taxon>
        <taxon>Saccharomycotina</taxon>
        <taxon>Saccharomycetes</taxon>
        <taxon>Saccharomycetales</taxon>
        <taxon>Saccharomycetaceae</taxon>
        <taxon>Tetrapisispora</taxon>
    </lineage>
</organism>
<keyword evidence="2" id="KW-1185">Reference proteome</keyword>
<dbReference type="HOGENOM" id="CLU_013985_42_1_1"/>
<dbReference type="InterPro" id="IPR052742">
    <property type="entry name" value="Mito_N-acetyltransferase"/>
</dbReference>
<dbReference type="KEGG" id="tpf:TPHA_0D01180"/>
<gene>
    <name evidence="1" type="primary">TPHA0D01180</name>
    <name evidence="1" type="ordered locus">TPHA_0D01180</name>
</gene>
<evidence type="ECO:0000313" key="1">
    <source>
        <dbReference type="EMBL" id="CCE62759.1"/>
    </source>
</evidence>